<dbReference type="EMBL" id="CM034387">
    <property type="protein sequence ID" value="KAJ0183885.1"/>
    <property type="molecule type" value="Genomic_DNA"/>
</dbReference>
<name>A0ACC1DJ05_9NEOP</name>
<protein>
    <submittedName>
        <fullName evidence="1">Uncharacterized protein</fullName>
    </submittedName>
</protein>
<evidence type="ECO:0000313" key="2">
    <source>
        <dbReference type="Proteomes" id="UP000824533"/>
    </source>
</evidence>
<feature type="non-terminal residue" evidence="1">
    <location>
        <position position="1"/>
    </location>
</feature>
<accession>A0ACC1DJ05</accession>
<keyword evidence="2" id="KW-1185">Reference proteome</keyword>
<reference evidence="1 2" key="1">
    <citation type="journal article" date="2021" name="Front. Genet.">
        <title>Chromosome-Level Genome Assembly Reveals Significant Gene Expansion in the Toll and IMD Signaling Pathways of Dendrolimus kikuchii.</title>
        <authorList>
            <person name="Zhou J."/>
            <person name="Wu P."/>
            <person name="Xiong Z."/>
            <person name="Liu N."/>
            <person name="Zhao N."/>
            <person name="Ji M."/>
            <person name="Qiu Y."/>
            <person name="Yang B."/>
        </authorList>
    </citation>
    <scope>NUCLEOTIDE SEQUENCE [LARGE SCALE GENOMIC DNA]</scope>
    <source>
        <strain evidence="1">Ann1</strain>
    </source>
</reference>
<comment type="caution">
    <text evidence="1">The sequence shown here is derived from an EMBL/GenBank/DDBJ whole genome shotgun (WGS) entry which is preliminary data.</text>
</comment>
<organism evidence="1 2">
    <name type="scientific">Dendrolimus kikuchii</name>
    <dbReference type="NCBI Taxonomy" id="765133"/>
    <lineage>
        <taxon>Eukaryota</taxon>
        <taxon>Metazoa</taxon>
        <taxon>Ecdysozoa</taxon>
        <taxon>Arthropoda</taxon>
        <taxon>Hexapoda</taxon>
        <taxon>Insecta</taxon>
        <taxon>Pterygota</taxon>
        <taxon>Neoptera</taxon>
        <taxon>Endopterygota</taxon>
        <taxon>Lepidoptera</taxon>
        <taxon>Glossata</taxon>
        <taxon>Ditrysia</taxon>
        <taxon>Bombycoidea</taxon>
        <taxon>Lasiocampidae</taxon>
        <taxon>Dendrolimus</taxon>
    </lineage>
</organism>
<sequence length="1416" mass="156044">AMAGPYDVFSEQQRTLNLSPTASRLELIRTLLADIRASLALLRNVENETQNDTEEPPNTTNRPRNAQRRAPRALRNRLSRPSDLANLLDELEILEEEFAPYRANYIRLLHLIDEPDTPHYSGHTRHSTQHSLTIMSEVIHSFAHIYHTVSDITLDLGPRMARLISDAPIIRQTMPMQTHINVIQADRRPPQQQGAPGNENRDAAPAQTTDNSSANSDNLPSGQTGRADQTSQNEESGTATQSSEHVHSDPVTYQVEIETRVPIAIPIDNALITGLANSVNMTAPQPAENLQNQPQNQGAQQGQTNRRQVFFDLESLFQGLNQNGGVEVLMSMEEIPHVGVNSDGTASPNATVASNTTNSQQPPSTSGVPQNEGVYITQMPWGGPPGADLLQNIVASVIRQGLVPAVEGVALQGQTATPLIQGQVHSHVIANAQGQDVEIRNANVQANQGQQGTQDQPNRQAQQRPSLQLRHGTTTTRSQTVALANFIYDRFLHCDSTHARRRLERRRQQYQAEARQREELQALRLRLQNIANLPDRAPGITEQHMTVSISLLSGAPAPETWLNAFMLAVARGLFLSEPLQPEMGDTSFLLPSEYHNVRRLLRDFMQMWLDQSNHAHCDNALESVANEMMEHQSPFLNNVHTLVPLRSDVDMVQSIRTIALARVPVVVATVMSESVVDTLVERFYTVFTRLFEDICLLISYCCENALEGLNAIYEAYMAYVMGEFSDTSREVIGHIARVNLERTIHNMNPQIQDIRQFVHFRTVFESRPPLALVARQAPSVMEVQSSNHSTNEQPATSKAAQIRTPESGLPSHNADESDTNIMTPIMKPLDPNRSPPQLVGKYDNLVSMGLAKPRPPLDSTSDSDQSSVGSSTPPMKMNIPLVVTQSLMPHTSTPDCDSPLQDCGSPIICALEETQLVNENMDSESLDTHEINLSGNDVVHQDGSELASRENVLPDLPPRILLDMTSSAPNSPRSSPNSSPIIIESSLNCQTQTPTVSSESLENQTSIAEDSSSSLQNKTPSLSEDSSSRSLHNLTPVSKESSMPVDSSSILQNLMPVSAESAISVVSTSILQNPVPISENTSNILENQVSISKESSSIMQNQTSISEDSSSITQNQSAISLGSTRSLQNQTVISIDSSSILQSQMDIALDSPRTSPSSSNVIEISSDESQVSPNLAANLPDSPRVSSDPHNSPSSHSVSPETPPRRVLNIRRRSPDTPRPLVQARDEPDMARNVNVSQTNLRRRSPDTPRPPRFLARGQADMPQSAPGTPNVARKMDWTQWTEEFAPQLRSDHVDPNDNLQEPSSDLYLMGMSARKRRCIRQSRPPTTLVGFMAESVGEVTENRGNVQDSSPMRSAFWEHMRTMTRERATVSTDYDTEYYSAVDSFINIHDRTLTPPPSETDDEKNAKKDASPNSH</sequence>
<proteinExistence type="predicted"/>
<evidence type="ECO:0000313" key="1">
    <source>
        <dbReference type="EMBL" id="KAJ0183885.1"/>
    </source>
</evidence>
<dbReference type="Proteomes" id="UP000824533">
    <property type="component" value="Linkage Group LG01"/>
</dbReference>
<gene>
    <name evidence="1" type="ORF">K1T71_000308</name>
</gene>